<reference evidence="1" key="1">
    <citation type="submission" date="2020-11" db="EMBL/GenBank/DDBJ databases">
        <authorList>
            <consortium name="DOE Joint Genome Institute"/>
            <person name="Ahrendt S."/>
            <person name="Riley R."/>
            <person name="Andreopoulos W."/>
            <person name="Labutti K."/>
            <person name="Pangilinan J."/>
            <person name="Ruiz-Duenas F.J."/>
            <person name="Barrasa J.M."/>
            <person name="Sanchez-Garcia M."/>
            <person name="Camarero S."/>
            <person name="Miyauchi S."/>
            <person name="Serrano A."/>
            <person name="Linde D."/>
            <person name="Babiker R."/>
            <person name="Drula E."/>
            <person name="Ayuso-Fernandez I."/>
            <person name="Pacheco R."/>
            <person name="Padilla G."/>
            <person name="Ferreira P."/>
            <person name="Barriuso J."/>
            <person name="Kellner H."/>
            <person name="Castanera R."/>
            <person name="Alfaro M."/>
            <person name="Ramirez L."/>
            <person name="Pisabarro A.G."/>
            <person name="Kuo A."/>
            <person name="Tritt A."/>
            <person name="Lipzen A."/>
            <person name="He G."/>
            <person name="Yan M."/>
            <person name="Ng V."/>
            <person name="Cullen D."/>
            <person name="Martin F."/>
            <person name="Rosso M.-N."/>
            <person name="Henrissat B."/>
            <person name="Hibbett D."/>
            <person name="Martinez A.T."/>
            <person name="Grigoriev I.V."/>
        </authorList>
    </citation>
    <scope>NUCLEOTIDE SEQUENCE</scope>
    <source>
        <strain evidence="1">AH 40177</strain>
    </source>
</reference>
<protein>
    <recommendedName>
        <fullName evidence="3">FHA domain-containing protein</fullName>
    </recommendedName>
</protein>
<accession>A0A9P5PH17</accession>
<dbReference type="Gene3D" id="2.60.200.20">
    <property type="match status" value="1"/>
</dbReference>
<dbReference type="EMBL" id="JADNRY010000185">
    <property type="protein sequence ID" value="KAF9061970.1"/>
    <property type="molecule type" value="Genomic_DNA"/>
</dbReference>
<evidence type="ECO:0008006" key="3">
    <source>
        <dbReference type="Google" id="ProtNLM"/>
    </source>
</evidence>
<dbReference type="OrthoDB" id="687730at2759"/>
<sequence>MRVGELALRIGHPADPSAAAPKLFVGDTRSSSSGTFLNHIRLAPTGQESCPYQLKDGDLLQMGVYYQGGSEEEFKIRGWLGRAW</sequence>
<keyword evidence="2" id="KW-1185">Reference proteome</keyword>
<proteinExistence type="predicted"/>
<evidence type="ECO:0000313" key="1">
    <source>
        <dbReference type="EMBL" id="KAF9061970.1"/>
    </source>
</evidence>
<comment type="caution">
    <text evidence="1">The sequence shown here is derived from an EMBL/GenBank/DDBJ whole genome shotgun (WGS) entry which is preliminary data.</text>
</comment>
<dbReference type="InterPro" id="IPR008984">
    <property type="entry name" value="SMAD_FHA_dom_sf"/>
</dbReference>
<name>A0A9P5PH17_9AGAR</name>
<dbReference type="AlphaFoldDB" id="A0A9P5PH17"/>
<gene>
    <name evidence="1" type="ORF">BDP27DRAFT_1337235</name>
</gene>
<dbReference type="SUPFAM" id="SSF49879">
    <property type="entry name" value="SMAD/FHA domain"/>
    <property type="match status" value="1"/>
</dbReference>
<evidence type="ECO:0000313" key="2">
    <source>
        <dbReference type="Proteomes" id="UP000772434"/>
    </source>
</evidence>
<dbReference type="Proteomes" id="UP000772434">
    <property type="component" value="Unassembled WGS sequence"/>
</dbReference>
<organism evidence="1 2">
    <name type="scientific">Rhodocollybia butyracea</name>
    <dbReference type="NCBI Taxonomy" id="206335"/>
    <lineage>
        <taxon>Eukaryota</taxon>
        <taxon>Fungi</taxon>
        <taxon>Dikarya</taxon>
        <taxon>Basidiomycota</taxon>
        <taxon>Agaricomycotina</taxon>
        <taxon>Agaricomycetes</taxon>
        <taxon>Agaricomycetidae</taxon>
        <taxon>Agaricales</taxon>
        <taxon>Marasmiineae</taxon>
        <taxon>Omphalotaceae</taxon>
        <taxon>Rhodocollybia</taxon>
    </lineage>
</organism>